<evidence type="ECO:0000313" key="1">
    <source>
        <dbReference type="EMBL" id="GAQ25083.1"/>
    </source>
</evidence>
<proteinExistence type="predicted"/>
<accession>A0A0U9HG21</accession>
<reference evidence="1" key="1">
    <citation type="journal article" date="2016" name="Genome Announc.">
        <title>Draft Genome Sequence of the Syntrophic Lactate-Degrading Bacterium Tepidanaerobacter syntrophicus JLT.</title>
        <authorList>
            <person name="Matsuura N."/>
            <person name="Ohashi A."/>
            <person name="Tourlousse D.M."/>
            <person name="Sekiguchi Y."/>
        </authorList>
    </citation>
    <scope>NUCLEOTIDE SEQUENCE [LARGE SCALE GENOMIC DNA]</scope>
    <source>
        <strain evidence="1">JL</strain>
    </source>
</reference>
<dbReference type="EMBL" id="DF977001">
    <property type="protein sequence ID" value="GAQ25083.1"/>
    <property type="molecule type" value="Genomic_DNA"/>
</dbReference>
<protein>
    <submittedName>
        <fullName evidence="1">Uncharacterized protein</fullName>
    </submittedName>
</protein>
<evidence type="ECO:0000313" key="2">
    <source>
        <dbReference type="Proteomes" id="UP000062160"/>
    </source>
</evidence>
<dbReference type="RefSeq" id="WP_059032503.1">
    <property type="nucleotide sequence ID" value="NZ_DF977001.1"/>
</dbReference>
<dbReference type="STRING" id="224999.GCA_001485475_01098"/>
<keyword evidence="2" id="KW-1185">Reference proteome</keyword>
<dbReference type="OrthoDB" id="1729849at2"/>
<organism evidence="1">
    <name type="scientific">Tepidanaerobacter syntrophicus</name>
    <dbReference type="NCBI Taxonomy" id="224999"/>
    <lineage>
        <taxon>Bacteria</taxon>
        <taxon>Bacillati</taxon>
        <taxon>Bacillota</taxon>
        <taxon>Clostridia</taxon>
        <taxon>Thermosediminibacterales</taxon>
        <taxon>Tepidanaerobacteraceae</taxon>
        <taxon>Tepidanaerobacter</taxon>
    </lineage>
</organism>
<name>A0A0U9HG21_9FIRM</name>
<dbReference type="AlphaFoldDB" id="A0A0U9HG21"/>
<gene>
    <name evidence="1" type="ORF">TSYNT_7101</name>
</gene>
<sequence>MDRQAVYIYKLPDEESFTGIALDVHMHKGNLRYFDTNRDHEIPGKITEETEKGFTFISEGYMPGEWQFKVLTIEEFKHKYYKLVESGQALAAKLNTTEDLHQWYRKEFKI</sequence>
<dbReference type="Proteomes" id="UP000062160">
    <property type="component" value="Unassembled WGS sequence"/>
</dbReference>